<dbReference type="EMBL" id="JACHHG010000001">
    <property type="protein sequence ID" value="MBB6096753.1"/>
    <property type="molecule type" value="Genomic_DNA"/>
</dbReference>
<feature type="domain" description="Methyltransferase" evidence="3">
    <location>
        <begin position="34"/>
        <end position="122"/>
    </location>
</feature>
<protein>
    <submittedName>
        <fullName evidence="4">Trans-aconitate 2-methyltransferase</fullName>
        <ecNumber evidence="4">2.1.1.144</ecNumber>
    </submittedName>
</protein>
<evidence type="ECO:0000313" key="5">
    <source>
        <dbReference type="Proteomes" id="UP000569951"/>
    </source>
</evidence>
<dbReference type="AlphaFoldDB" id="A0A841HV96"/>
<dbReference type="InterPro" id="IPR023149">
    <property type="entry name" value="Trans_acon_MeTrfase_C"/>
</dbReference>
<dbReference type="Proteomes" id="UP000569951">
    <property type="component" value="Unassembled WGS sequence"/>
</dbReference>
<dbReference type="RefSeq" id="WP_183983528.1">
    <property type="nucleotide sequence ID" value="NZ_JACHHG010000001.1"/>
</dbReference>
<keyword evidence="2 4" id="KW-0808">Transferase</keyword>
<organism evidence="4 5">
    <name type="scientific">Deinobacterium chartae</name>
    <dbReference type="NCBI Taxonomy" id="521158"/>
    <lineage>
        <taxon>Bacteria</taxon>
        <taxon>Thermotogati</taxon>
        <taxon>Deinococcota</taxon>
        <taxon>Deinococci</taxon>
        <taxon>Deinococcales</taxon>
        <taxon>Deinococcaceae</taxon>
        <taxon>Deinobacterium</taxon>
    </lineage>
</organism>
<dbReference type="PANTHER" id="PTHR43861:SF1">
    <property type="entry name" value="TRANS-ACONITATE 2-METHYLTRANSFERASE"/>
    <property type="match status" value="1"/>
</dbReference>
<evidence type="ECO:0000256" key="2">
    <source>
        <dbReference type="ARBA" id="ARBA00022679"/>
    </source>
</evidence>
<keyword evidence="1 4" id="KW-0489">Methyltransferase</keyword>
<dbReference type="Pfam" id="PF13649">
    <property type="entry name" value="Methyltransf_25"/>
    <property type="match status" value="1"/>
</dbReference>
<dbReference type="SUPFAM" id="SSF53335">
    <property type="entry name" value="S-adenosyl-L-methionine-dependent methyltransferases"/>
    <property type="match status" value="1"/>
</dbReference>
<dbReference type="InterPro" id="IPR029063">
    <property type="entry name" value="SAM-dependent_MTases_sf"/>
</dbReference>
<dbReference type="GO" id="GO:0032259">
    <property type="term" value="P:methylation"/>
    <property type="evidence" value="ECO:0007669"/>
    <property type="project" value="UniProtKB-KW"/>
</dbReference>
<dbReference type="PANTHER" id="PTHR43861">
    <property type="entry name" value="TRANS-ACONITATE 2-METHYLTRANSFERASE-RELATED"/>
    <property type="match status" value="1"/>
</dbReference>
<comment type="caution">
    <text evidence="4">The sequence shown here is derived from an EMBL/GenBank/DDBJ whole genome shotgun (WGS) entry which is preliminary data.</text>
</comment>
<name>A0A841HV96_9DEIO</name>
<dbReference type="EC" id="2.1.1.144" evidence="4"/>
<sequence>MPWNPDQYHLFRDARQAPFHDLLALIERRERLEVVDLGCGTGELTRELKRALPGSRVTGVDASPEMLARARTLTEPGLSFEAGRLESVEGQYDLVFSHAAIQWVDDHRTLVPHLFERVKPGGQIAVQLPSNHTHPSHTLMLEVAREEPFRSALAGWYRESPVLSLEAYAELLFRAGAQDIVAFEKVYPVVLEDARGVLEWVRGTALIPYLERLPQDLRPAFEARYLDHLREALTQSPVFYAFKRTLFAARKPA</sequence>
<keyword evidence="5" id="KW-1185">Reference proteome</keyword>
<dbReference type="InterPro" id="IPR041698">
    <property type="entry name" value="Methyltransf_25"/>
</dbReference>
<dbReference type="GO" id="GO:0030798">
    <property type="term" value="F:trans-aconitate 2-methyltransferase activity"/>
    <property type="evidence" value="ECO:0007669"/>
    <property type="project" value="UniProtKB-EC"/>
</dbReference>
<accession>A0A841HV96</accession>
<evidence type="ECO:0000256" key="1">
    <source>
        <dbReference type="ARBA" id="ARBA00022603"/>
    </source>
</evidence>
<dbReference type="Gene3D" id="3.40.50.150">
    <property type="entry name" value="Vaccinia Virus protein VP39"/>
    <property type="match status" value="1"/>
</dbReference>
<proteinExistence type="predicted"/>
<evidence type="ECO:0000313" key="4">
    <source>
        <dbReference type="EMBL" id="MBB6096753.1"/>
    </source>
</evidence>
<evidence type="ECO:0000259" key="3">
    <source>
        <dbReference type="Pfam" id="PF13649"/>
    </source>
</evidence>
<dbReference type="Gene3D" id="1.10.150.290">
    <property type="entry name" value="S-adenosyl-L-methionine-dependent methyltransferases"/>
    <property type="match status" value="1"/>
</dbReference>
<reference evidence="4 5" key="1">
    <citation type="submission" date="2020-08" db="EMBL/GenBank/DDBJ databases">
        <title>Genomic Encyclopedia of Type Strains, Phase IV (KMG-IV): sequencing the most valuable type-strain genomes for metagenomic binning, comparative biology and taxonomic classification.</title>
        <authorList>
            <person name="Goeker M."/>
        </authorList>
    </citation>
    <scope>NUCLEOTIDE SEQUENCE [LARGE SCALE GENOMIC DNA]</scope>
    <source>
        <strain evidence="4 5">DSM 21458</strain>
    </source>
</reference>
<gene>
    <name evidence="4" type="ORF">HNR42_000165</name>
</gene>
<dbReference type="CDD" id="cd02440">
    <property type="entry name" value="AdoMet_MTases"/>
    <property type="match status" value="1"/>
</dbReference>